<dbReference type="Pfam" id="PF04253">
    <property type="entry name" value="TFR_dimer"/>
    <property type="match status" value="1"/>
</dbReference>
<dbReference type="CDD" id="cd03874">
    <property type="entry name" value="M28_PMSA_TfR_like"/>
    <property type="match status" value="1"/>
</dbReference>
<organism evidence="3 4">
    <name type="scientific">Kluyveromyces dobzhanskii CBS 2104</name>
    <dbReference type="NCBI Taxonomy" id="1427455"/>
    <lineage>
        <taxon>Eukaryota</taxon>
        <taxon>Fungi</taxon>
        <taxon>Dikarya</taxon>
        <taxon>Ascomycota</taxon>
        <taxon>Saccharomycotina</taxon>
        <taxon>Saccharomycetes</taxon>
        <taxon>Saccharomycetales</taxon>
        <taxon>Saccharomycetaceae</taxon>
        <taxon>Kluyveromyces</taxon>
    </lineage>
</organism>
<dbReference type="SUPFAM" id="SSF47672">
    <property type="entry name" value="Transferrin receptor-like dimerisation domain"/>
    <property type="match status" value="1"/>
</dbReference>
<evidence type="ECO:0000259" key="2">
    <source>
        <dbReference type="Pfam" id="PF04253"/>
    </source>
</evidence>
<keyword evidence="1" id="KW-0812">Transmembrane</keyword>
<name>A0A0A8L4P1_9SACH</name>
<dbReference type="Gene3D" id="1.20.930.40">
    <property type="entry name" value="Transferrin receptor-like, dimerisation domain"/>
    <property type="match status" value="1"/>
</dbReference>
<keyword evidence="1" id="KW-1133">Transmembrane helix</keyword>
<sequence>MTRGQGRYQGVSQNEDDEILDRPAEVGIILDEAALPANPPEYDTEEHPDILPMELDIEQGESLGPVGRFQRFKTRLEDNFIYPMKNNVVDPLVQVYQIASAKVDLYLSKLGNPLILRRFVYILFMSVIVYTVVLSGLMPNGKTTATIGMFSDKNQLINYARRSIDYAKLEEDLEYLSSMPHLAGTKGDYAITNYIKESFKNNGLKLMKEVPFQGYMNFPNEVEFSVTTSDDVTHDFSVSTDNFNPLSSNGDIKNANIVYANYGASEELQSLKDAGLLSDNTILIMKYGRLPSEQILIAEQNGIKGVIFISKPFGNDGDVIQKLSVAIPQYGSGDALSPGWSTLLPKKIDLDKSQLVPHIPSIPISHNQGLKLRSILSKNSPSVEFEEGWFSGNKDDLKGSLRVANTEKSLHPSWNVLGKIEGKEQDDKAIIIAANHDSACRGTLHPNFGTASLMALLQLFQQIKFKYDWKPLRNIYFISYDGSQYGHVGATELMETETNQLKSEVYAFVDISQLSIDPKAGRTLDVQATPLLQQLFEDTKEFDVKVRDIQQYGGWTPYLANGIPAVVLSSPFVQNQTPPISTCSDDFQHWTEVVKESEGFWELVADTLMYTYEKMLKLVDLPLLPFNVRDHVQNMELLFEDLQKQGGDSLDYASLQQGLKAWKKISDEWNVWVHTWNSIVILEDEGVEPSLVSVHRWTWNKKLMNIMKRQCNPTGLPHRDFYKNVVFGPTIWTQADGHDSWSFPGVRDALTAGNVIEAQRQINTVGNLLIRSAQSFMDETGSSF</sequence>
<protein>
    <submittedName>
        <fullName evidence="3">WGS project CCBQ000000000 data, contig 00099</fullName>
    </submittedName>
</protein>
<dbReference type="InterPro" id="IPR046450">
    <property type="entry name" value="PA_dom_sf"/>
</dbReference>
<accession>A0A0A8L4P1</accession>
<dbReference type="PANTHER" id="PTHR10404">
    <property type="entry name" value="N-ACETYLATED-ALPHA-LINKED ACIDIC DIPEPTIDASE"/>
    <property type="match status" value="1"/>
</dbReference>
<dbReference type="SUPFAM" id="SSF53187">
    <property type="entry name" value="Zn-dependent exopeptidases"/>
    <property type="match status" value="1"/>
</dbReference>
<evidence type="ECO:0000313" key="4">
    <source>
        <dbReference type="Proteomes" id="UP000031516"/>
    </source>
</evidence>
<dbReference type="Gene3D" id="3.50.30.30">
    <property type="match status" value="1"/>
</dbReference>
<evidence type="ECO:0000256" key="1">
    <source>
        <dbReference type="SAM" id="Phobius"/>
    </source>
</evidence>
<dbReference type="InterPro" id="IPR039373">
    <property type="entry name" value="Peptidase_M28B"/>
</dbReference>
<keyword evidence="4" id="KW-1185">Reference proteome</keyword>
<dbReference type="Gene3D" id="3.40.630.10">
    <property type="entry name" value="Zn peptidases"/>
    <property type="match status" value="1"/>
</dbReference>
<feature type="domain" description="Transferrin receptor-like dimerisation" evidence="2">
    <location>
        <begin position="650"/>
        <end position="776"/>
    </location>
</feature>
<keyword evidence="1" id="KW-0472">Membrane</keyword>
<dbReference type="InterPro" id="IPR007365">
    <property type="entry name" value="TFR-like_dimer_dom"/>
</dbReference>
<reference evidence="3 4" key="1">
    <citation type="submission" date="2014-03" db="EMBL/GenBank/DDBJ databases">
        <title>The genome of Kluyveromyces dobzhanskii.</title>
        <authorList>
            <person name="Nystedt B."/>
            <person name="Astrom S."/>
        </authorList>
    </citation>
    <scope>NUCLEOTIDE SEQUENCE [LARGE SCALE GENOMIC DNA]</scope>
    <source>
        <strain evidence="3 4">CBS 2104</strain>
    </source>
</reference>
<comment type="caution">
    <text evidence="3">The sequence shown here is derived from an EMBL/GenBank/DDBJ whole genome shotgun (WGS) entry which is preliminary data.</text>
</comment>
<evidence type="ECO:0000313" key="3">
    <source>
        <dbReference type="EMBL" id="CDO93156.1"/>
    </source>
</evidence>
<dbReference type="SUPFAM" id="SSF52025">
    <property type="entry name" value="PA domain"/>
    <property type="match status" value="1"/>
</dbReference>
<feature type="transmembrane region" description="Helical" evidence="1">
    <location>
        <begin position="119"/>
        <end position="138"/>
    </location>
</feature>
<dbReference type="Proteomes" id="UP000031516">
    <property type="component" value="Unassembled WGS sequence"/>
</dbReference>
<proteinExistence type="predicted"/>
<dbReference type="GO" id="GO:0004180">
    <property type="term" value="F:carboxypeptidase activity"/>
    <property type="evidence" value="ECO:0007669"/>
    <property type="project" value="TreeGrafter"/>
</dbReference>
<dbReference type="InterPro" id="IPR036757">
    <property type="entry name" value="TFR-like_dimer_dom_sf"/>
</dbReference>
<dbReference type="AlphaFoldDB" id="A0A0A8L4P1"/>
<dbReference type="OrthoDB" id="5841748at2759"/>
<dbReference type="EMBL" id="CCBQ010000019">
    <property type="protein sequence ID" value="CDO93156.1"/>
    <property type="molecule type" value="Genomic_DNA"/>
</dbReference>
<gene>
    <name evidence="3" type="ORF">KLDO_g1458</name>
</gene>
<dbReference type="PANTHER" id="PTHR10404:SF72">
    <property type="entry name" value="ZINC METALLOPROTEASE TRE2-RELATED"/>
    <property type="match status" value="1"/>
</dbReference>